<gene>
    <name evidence="2" type="ORF">ACE5LO_11605</name>
</gene>
<evidence type="ECO:0000256" key="1">
    <source>
        <dbReference type="SAM" id="MobiDB-lite"/>
    </source>
</evidence>
<dbReference type="Proteomes" id="UP001580430">
    <property type="component" value="Unassembled WGS sequence"/>
</dbReference>
<dbReference type="EMBL" id="JBHIRY010000009">
    <property type="protein sequence ID" value="MFB5761037.1"/>
    <property type="molecule type" value="Genomic_DNA"/>
</dbReference>
<evidence type="ECO:0000313" key="3">
    <source>
        <dbReference type="Proteomes" id="UP001580430"/>
    </source>
</evidence>
<evidence type="ECO:0000313" key="2">
    <source>
        <dbReference type="EMBL" id="MFB5761037.1"/>
    </source>
</evidence>
<protein>
    <submittedName>
        <fullName evidence="2">Uncharacterized protein</fullName>
    </submittedName>
</protein>
<keyword evidence="3" id="KW-1185">Reference proteome</keyword>
<proteinExistence type="predicted"/>
<reference evidence="2 3" key="1">
    <citation type="submission" date="2024-09" db="EMBL/GenBank/DDBJ databases">
        <title>Paenibacillus zeirhizospherea sp. nov., isolated from surface of the maize (Zea mays) roots in a horticulture field, Hungary.</title>
        <authorList>
            <person name="Marton D."/>
            <person name="Farkas M."/>
            <person name="Bedics A."/>
            <person name="Toth E."/>
            <person name="Tancsics A."/>
            <person name="Boka K."/>
            <person name="Marati G."/>
            <person name="Kriszt B."/>
            <person name="Cserhati M."/>
        </authorList>
    </citation>
    <scope>NUCLEOTIDE SEQUENCE [LARGE SCALE GENOMIC DNA]</scope>
    <source>
        <strain evidence="2 3">JCM 18446</strain>
    </source>
</reference>
<dbReference type="RefSeq" id="WP_375520186.1">
    <property type="nucleotide sequence ID" value="NZ_JBHIRY010000009.1"/>
</dbReference>
<accession>A0ABV5C420</accession>
<comment type="caution">
    <text evidence="2">The sequence shown here is derived from an EMBL/GenBank/DDBJ whole genome shotgun (WGS) entry which is preliminary data.</text>
</comment>
<name>A0ABV5C420_9BACL</name>
<feature type="region of interest" description="Disordered" evidence="1">
    <location>
        <begin position="52"/>
        <end position="73"/>
    </location>
</feature>
<organism evidence="2 3">
    <name type="scientific">Paenibacillus medicaginis</name>
    <dbReference type="NCBI Taxonomy" id="1470560"/>
    <lineage>
        <taxon>Bacteria</taxon>
        <taxon>Bacillati</taxon>
        <taxon>Bacillota</taxon>
        <taxon>Bacilli</taxon>
        <taxon>Bacillales</taxon>
        <taxon>Paenibacillaceae</taxon>
        <taxon>Paenibacillus</taxon>
    </lineage>
</organism>
<sequence>MEIAYVAVSALFAVFLYLRMREQDRTIKDLTDRLAARSHAEYLATRAYVERPPDDKPAKRMSWYDDPLEEDEE</sequence>